<evidence type="ECO:0000313" key="5">
    <source>
        <dbReference type="EMBL" id="SKA93012.1"/>
    </source>
</evidence>
<evidence type="ECO:0000313" key="6">
    <source>
        <dbReference type="Proteomes" id="UP000190774"/>
    </source>
</evidence>
<dbReference type="InterPro" id="IPR016181">
    <property type="entry name" value="Acyl_CoA_acyltransferase"/>
</dbReference>
<gene>
    <name evidence="5" type="ORF">SAMN02745166_02025</name>
</gene>
<dbReference type="EMBL" id="FUYE01000005">
    <property type="protein sequence ID" value="SKA93012.1"/>
    <property type="molecule type" value="Genomic_DNA"/>
</dbReference>
<reference evidence="6" key="1">
    <citation type="submission" date="2017-02" db="EMBL/GenBank/DDBJ databases">
        <authorList>
            <person name="Varghese N."/>
            <person name="Submissions S."/>
        </authorList>
    </citation>
    <scope>NUCLEOTIDE SEQUENCE [LARGE SCALE GENOMIC DNA]</scope>
    <source>
        <strain evidence="6">ATCC 700200</strain>
    </source>
</reference>
<accession>A0A1T4XTY0</accession>
<dbReference type="Proteomes" id="UP000190774">
    <property type="component" value="Unassembled WGS sequence"/>
</dbReference>
<sequence>MCYWGITMPFKNHPTQESSLPTLETGRLILRPFDLSDAERVRTLAGDPKIAATTQNVPHPYQEGMAETWIASHPALFESGEAVNLAVVLKVTGELIGAIGFVACKRHRRAELGYWIGVPFWGQGYCTEAAKAVIQYGFEGLGYHKINSCHIAGNPASGRVMEKSGLTREGVLVDEVFKDGAFHTVMTYGIIRVAESVCH</sequence>
<keyword evidence="1 5" id="KW-0808">Transferase</keyword>
<dbReference type="PROSITE" id="PS51186">
    <property type="entry name" value="GNAT"/>
    <property type="match status" value="1"/>
</dbReference>
<dbReference type="PANTHER" id="PTHR43792:SF8">
    <property type="entry name" value="[RIBOSOMAL PROTEIN US5]-ALANINE N-ACETYLTRANSFERASE"/>
    <property type="match status" value="1"/>
</dbReference>
<name>A0A1T4XTY0_9BACT</name>
<dbReference type="Pfam" id="PF13302">
    <property type="entry name" value="Acetyltransf_3"/>
    <property type="match status" value="1"/>
</dbReference>
<dbReference type="InterPro" id="IPR000182">
    <property type="entry name" value="GNAT_dom"/>
</dbReference>
<dbReference type="GO" id="GO:0016747">
    <property type="term" value="F:acyltransferase activity, transferring groups other than amino-acyl groups"/>
    <property type="evidence" value="ECO:0007669"/>
    <property type="project" value="InterPro"/>
</dbReference>
<dbReference type="SUPFAM" id="SSF55729">
    <property type="entry name" value="Acyl-CoA N-acyltransferases (Nat)"/>
    <property type="match status" value="1"/>
</dbReference>
<comment type="similarity">
    <text evidence="3">Belongs to the acetyltransferase family. RimJ subfamily.</text>
</comment>
<feature type="domain" description="N-acetyltransferase" evidence="4">
    <location>
        <begin position="28"/>
        <end position="191"/>
    </location>
</feature>
<dbReference type="Gene3D" id="3.40.630.30">
    <property type="match status" value="1"/>
</dbReference>
<dbReference type="STRING" id="48467.SAMN02745166_02025"/>
<evidence type="ECO:0000259" key="4">
    <source>
        <dbReference type="PROSITE" id="PS51186"/>
    </source>
</evidence>
<evidence type="ECO:0000256" key="1">
    <source>
        <dbReference type="ARBA" id="ARBA00022679"/>
    </source>
</evidence>
<dbReference type="PANTHER" id="PTHR43792">
    <property type="entry name" value="GNAT FAMILY, PUTATIVE (AFU_ORTHOLOGUE AFUA_3G00765)-RELATED-RELATED"/>
    <property type="match status" value="1"/>
</dbReference>
<protein>
    <submittedName>
        <fullName evidence="5">Protein N-acetyltransferase, RimJ/RimL family</fullName>
    </submittedName>
</protein>
<evidence type="ECO:0000256" key="3">
    <source>
        <dbReference type="ARBA" id="ARBA00038502"/>
    </source>
</evidence>
<evidence type="ECO:0000256" key="2">
    <source>
        <dbReference type="ARBA" id="ARBA00023315"/>
    </source>
</evidence>
<proteinExistence type="inferred from homology"/>
<keyword evidence="6" id="KW-1185">Reference proteome</keyword>
<keyword evidence="2" id="KW-0012">Acyltransferase</keyword>
<dbReference type="InterPro" id="IPR051531">
    <property type="entry name" value="N-acetyltransferase"/>
</dbReference>
<dbReference type="AlphaFoldDB" id="A0A1T4XTY0"/>
<organism evidence="5 6">
    <name type="scientific">Prosthecobacter debontii</name>
    <dbReference type="NCBI Taxonomy" id="48467"/>
    <lineage>
        <taxon>Bacteria</taxon>
        <taxon>Pseudomonadati</taxon>
        <taxon>Verrucomicrobiota</taxon>
        <taxon>Verrucomicrobiia</taxon>
        <taxon>Verrucomicrobiales</taxon>
        <taxon>Verrucomicrobiaceae</taxon>
        <taxon>Prosthecobacter</taxon>
    </lineage>
</organism>